<dbReference type="SMART" id="SM00065">
    <property type="entry name" value="GAF"/>
    <property type="match status" value="1"/>
</dbReference>
<dbReference type="OrthoDB" id="9805474at2"/>
<dbReference type="InterPro" id="IPR029016">
    <property type="entry name" value="GAF-like_dom_sf"/>
</dbReference>
<dbReference type="SUPFAM" id="SSF48452">
    <property type="entry name" value="TPR-like"/>
    <property type="match status" value="2"/>
</dbReference>
<dbReference type="InterPro" id="IPR029787">
    <property type="entry name" value="Nucleotide_cyclase"/>
</dbReference>
<proteinExistence type="predicted"/>
<dbReference type="GO" id="GO:0052621">
    <property type="term" value="F:diguanylate cyclase activity"/>
    <property type="evidence" value="ECO:0007669"/>
    <property type="project" value="UniProtKB-EC"/>
</dbReference>
<comment type="cofactor">
    <cofactor evidence="1">
        <name>Mg(2+)</name>
        <dbReference type="ChEBI" id="CHEBI:18420"/>
    </cofactor>
</comment>
<comment type="catalytic activity">
    <reaction evidence="3">
        <text>2 GTP = 3',3'-c-di-GMP + 2 diphosphate</text>
        <dbReference type="Rhea" id="RHEA:24898"/>
        <dbReference type="ChEBI" id="CHEBI:33019"/>
        <dbReference type="ChEBI" id="CHEBI:37565"/>
        <dbReference type="ChEBI" id="CHEBI:58805"/>
        <dbReference type="EC" id="2.7.7.65"/>
    </reaction>
</comment>
<evidence type="ECO:0000259" key="4">
    <source>
        <dbReference type="PROSITE" id="PS50887"/>
    </source>
</evidence>
<dbReference type="SUPFAM" id="SSF55073">
    <property type="entry name" value="Nucleotide cyclase"/>
    <property type="match status" value="1"/>
</dbReference>
<sequence>MSSAALQKIQALLAQMQIYYGVEGFLRLEAAIKEICLEYDFPLPLAHKHFLAGLHHDRHDQLDEAITQYNLSLSHCTMADKLLGLHVHILMGSIYADREDYHQAHQLYSYVLDNTHFLDNNYRAFAYTNISDFHLCLKQYESALKLASLGEQSARTVGNHVNQSICLLNMGYALGYLGQSTEAVKYIKQAKQIANSMNNTRVEAISNGYLAQVMSVNEGFPLQTVIEYFEQAEELYKLVIDTHNRQENLVYFAQYLEKHGLDERAEQICRELTSKIDANSSFSFFEIVYSTLIHLAVKQNLQPEVIALQGALNKATKAALARSQDKEYSAILTNVKQSAAAQERLLLEQMEEHIGLITEIGQHIATSDSIKQQLPFIFDKIGAIFPTDEFGIALYDSNSQILSYDYFYDRDGFVESTSIDCNREYSVGSYVVQTKTTVHLNHIVEESFDSMVPTEDRQKVDSIHYDRSKPVQSIILTPITLGNRVLGVLSIQHKLADQYQQYHRNLFEQLASFIAIALENHVQKQRLQQVNRQLEVLSQTDPLTGLYNRYQLDTIGPELTQHAANKQNNLAVIMIDIDYYKGFNDFYGHQMGDRALTEVAAAMKTTFSSSNDHLFRYGGDEFLILCDNQSLQEIEDKLLTLQKSIESLSLSNPRSACSQLLTLSIGAVNFMQVESKHVSFNLLCNLADKELYKAKQRGRNTFQMVSRTLQNDQI</sequence>
<dbReference type="Gene3D" id="3.30.450.40">
    <property type="match status" value="1"/>
</dbReference>
<dbReference type="InterPro" id="IPR050469">
    <property type="entry name" value="Diguanylate_Cyclase"/>
</dbReference>
<dbReference type="PANTHER" id="PTHR45138:SF9">
    <property type="entry name" value="DIGUANYLATE CYCLASE DGCM-RELATED"/>
    <property type="match status" value="1"/>
</dbReference>
<evidence type="ECO:0000313" key="5">
    <source>
        <dbReference type="EMBL" id="TFH89848.1"/>
    </source>
</evidence>
<reference evidence="5 6" key="1">
    <citation type="submission" date="2019-01" db="EMBL/GenBank/DDBJ databases">
        <title>Vibrio BEI176 sp. nov, a marine bacterium isolated from China: eastern marignal seas.</title>
        <authorList>
            <person name="Li B."/>
        </authorList>
    </citation>
    <scope>NUCLEOTIDE SEQUENCE [LARGE SCALE GENOMIC DNA]</scope>
    <source>
        <strain evidence="5 6">BEI176</strain>
    </source>
</reference>
<dbReference type="Gene3D" id="3.30.70.270">
    <property type="match status" value="1"/>
</dbReference>
<accession>A0A4Y8WBS6</accession>
<dbReference type="InterPro" id="IPR000160">
    <property type="entry name" value="GGDEF_dom"/>
</dbReference>
<dbReference type="EC" id="2.7.7.65" evidence="2"/>
<keyword evidence="6" id="KW-1185">Reference proteome</keyword>
<dbReference type="Gene3D" id="1.25.40.10">
    <property type="entry name" value="Tetratricopeptide repeat domain"/>
    <property type="match status" value="1"/>
</dbReference>
<dbReference type="EMBL" id="SATR01000042">
    <property type="protein sequence ID" value="TFH89848.1"/>
    <property type="molecule type" value="Genomic_DNA"/>
</dbReference>
<dbReference type="PROSITE" id="PS50887">
    <property type="entry name" value="GGDEF"/>
    <property type="match status" value="1"/>
</dbReference>
<dbReference type="SMART" id="SM00267">
    <property type="entry name" value="GGDEF"/>
    <property type="match status" value="1"/>
</dbReference>
<dbReference type="CDD" id="cd01949">
    <property type="entry name" value="GGDEF"/>
    <property type="match status" value="1"/>
</dbReference>
<name>A0A4Y8WBS6_9VIBR</name>
<dbReference type="Proteomes" id="UP000297753">
    <property type="component" value="Unassembled WGS sequence"/>
</dbReference>
<dbReference type="InterPro" id="IPR043128">
    <property type="entry name" value="Rev_trsase/Diguanyl_cyclase"/>
</dbReference>
<dbReference type="FunFam" id="3.30.70.270:FF:000001">
    <property type="entry name" value="Diguanylate cyclase domain protein"/>
    <property type="match status" value="1"/>
</dbReference>
<evidence type="ECO:0000256" key="3">
    <source>
        <dbReference type="ARBA" id="ARBA00034247"/>
    </source>
</evidence>
<evidence type="ECO:0000313" key="6">
    <source>
        <dbReference type="Proteomes" id="UP000297753"/>
    </source>
</evidence>
<dbReference type="InterPro" id="IPR003018">
    <property type="entry name" value="GAF"/>
</dbReference>
<dbReference type="RefSeq" id="WP_134837041.1">
    <property type="nucleotide sequence ID" value="NZ_SATR01000042.1"/>
</dbReference>
<evidence type="ECO:0000256" key="2">
    <source>
        <dbReference type="ARBA" id="ARBA00012528"/>
    </source>
</evidence>
<organism evidence="5 6">
    <name type="scientific">Vibrio ouci</name>
    <dbReference type="NCBI Taxonomy" id="2499078"/>
    <lineage>
        <taxon>Bacteria</taxon>
        <taxon>Pseudomonadati</taxon>
        <taxon>Pseudomonadota</taxon>
        <taxon>Gammaproteobacteria</taxon>
        <taxon>Vibrionales</taxon>
        <taxon>Vibrionaceae</taxon>
        <taxon>Vibrio</taxon>
    </lineage>
</organism>
<dbReference type="InterPro" id="IPR011990">
    <property type="entry name" value="TPR-like_helical_dom_sf"/>
</dbReference>
<dbReference type="NCBIfam" id="TIGR00254">
    <property type="entry name" value="GGDEF"/>
    <property type="match status" value="1"/>
</dbReference>
<comment type="caution">
    <text evidence="5">The sequence shown here is derived from an EMBL/GenBank/DDBJ whole genome shotgun (WGS) entry which is preliminary data.</text>
</comment>
<dbReference type="SUPFAM" id="SSF55781">
    <property type="entry name" value="GAF domain-like"/>
    <property type="match status" value="1"/>
</dbReference>
<dbReference type="PANTHER" id="PTHR45138">
    <property type="entry name" value="REGULATORY COMPONENTS OF SENSORY TRANSDUCTION SYSTEM"/>
    <property type="match status" value="1"/>
</dbReference>
<dbReference type="Pfam" id="PF00990">
    <property type="entry name" value="GGDEF"/>
    <property type="match status" value="1"/>
</dbReference>
<evidence type="ECO:0000256" key="1">
    <source>
        <dbReference type="ARBA" id="ARBA00001946"/>
    </source>
</evidence>
<dbReference type="AlphaFoldDB" id="A0A4Y8WBS6"/>
<gene>
    <name evidence="5" type="ORF">ELS82_19965</name>
</gene>
<dbReference type="Pfam" id="PF01590">
    <property type="entry name" value="GAF"/>
    <property type="match status" value="1"/>
</dbReference>
<feature type="domain" description="GGDEF" evidence="4">
    <location>
        <begin position="568"/>
        <end position="707"/>
    </location>
</feature>
<protein>
    <recommendedName>
        <fullName evidence="2">diguanylate cyclase</fullName>
        <ecNumber evidence="2">2.7.7.65</ecNumber>
    </recommendedName>
</protein>